<evidence type="ECO:0000313" key="8">
    <source>
        <dbReference type="EMBL" id="OMJ29643.1"/>
    </source>
</evidence>
<keyword evidence="6" id="KW-1133">Transmembrane helix</keyword>
<dbReference type="GO" id="GO:0005669">
    <property type="term" value="C:transcription factor TFIID complex"/>
    <property type="evidence" value="ECO:0007669"/>
    <property type="project" value="InterPro"/>
</dbReference>
<dbReference type="CDD" id="cd08047">
    <property type="entry name" value="TAF7"/>
    <property type="match status" value="1"/>
</dbReference>
<reference evidence="9" key="1">
    <citation type="submission" date="2017-01" db="EMBL/GenBank/DDBJ databases">
        <authorList>
            <person name="Wang Y."/>
            <person name="White M."/>
            <person name="Kvist S."/>
            <person name="Moncalvo J.-M."/>
        </authorList>
    </citation>
    <scope>NUCLEOTIDE SEQUENCE [LARGE SCALE GENOMIC DNA]</scope>
    <source>
        <strain evidence="9">ID-206-W2</strain>
    </source>
</reference>
<comment type="caution">
    <text evidence="8">The sequence shown here is derived from an EMBL/GenBank/DDBJ whole genome shotgun (WGS) entry which is preliminary data.</text>
</comment>
<dbReference type="GO" id="GO:0016255">
    <property type="term" value="P:attachment of GPI anchor to protein"/>
    <property type="evidence" value="ECO:0007669"/>
    <property type="project" value="InterPro"/>
</dbReference>
<evidence type="ECO:0000313" key="9">
    <source>
        <dbReference type="Proteomes" id="UP000187429"/>
    </source>
</evidence>
<dbReference type="InterPro" id="IPR001096">
    <property type="entry name" value="Peptidase_C13"/>
</dbReference>
<feature type="transmembrane region" description="Helical" evidence="6">
    <location>
        <begin position="309"/>
        <end position="328"/>
    </location>
</feature>
<evidence type="ECO:0000256" key="3">
    <source>
        <dbReference type="ARBA" id="ARBA00022502"/>
    </source>
</evidence>
<feature type="region of interest" description="Disordered" evidence="5">
    <location>
        <begin position="332"/>
        <end position="378"/>
    </location>
</feature>
<dbReference type="PANTHER" id="PTHR48067:SF1">
    <property type="entry name" value="GPI-ANCHOR TRANSAMIDASE"/>
    <property type="match status" value="1"/>
</dbReference>
<dbReference type="GO" id="GO:0042765">
    <property type="term" value="C:GPI-anchor transamidase complex"/>
    <property type="evidence" value="ECO:0007669"/>
    <property type="project" value="InterPro"/>
</dbReference>
<accession>A0A1R1YRX3</accession>
<evidence type="ECO:0000259" key="7">
    <source>
        <dbReference type="SMART" id="SM01370"/>
    </source>
</evidence>
<dbReference type="OrthoDB" id="192611at2759"/>
<keyword evidence="9" id="KW-1185">Reference proteome</keyword>
<keyword evidence="6" id="KW-0472">Membrane</keyword>
<dbReference type="GO" id="GO:0006367">
    <property type="term" value="P:transcription initiation at RNA polymerase II promoter"/>
    <property type="evidence" value="ECO:0007669"/>
    <property type="project" value="InterPro"/>
</dbReference>
<protein>
    <submittedName>
        <fullName evidence="8">GPI-anchor transamidase</fullName>
    </submittedName>
</protein>
<dbReference type="PRINTS" id="PR00776">
    <property type="entry name" value="HEMOGLOBNASE"/>
</dbReference>
<dbReference type="InterPro" id="IPR006751">
    <property type="entry name" value="TAFII55_prot_cons_reg"/>
</dbReference>
<feature type="domain" description="TAFII55 protein conserved region" evidence="7">
    <location>
        <begin position="447"/>
        <end position="596"/>
    </location>
</feature>
<evidence type="ECO:0000256" key="1">
    <source>
        <dbReference type="ARBA" id="ARBA00004687"/>
    </source>
</evidence>
<feature type="compositionally biased region" description="Polar residues" evidence="5">
    <location>
        <begin position="352"/>
        <end position="369"/>
    </location>
</feature>
<dbReference type="Pfam" id="PF04658">
    <property type="entry name" value="TAFII55_N"/>
    <property type="match status" value="1"/>
</dbReference>
<organism evidence="8 9">
    <name type="scientific">Smittium culicis</name>
    <dbReference type="NCBI Taxonomy" id="133412"/>
    <lineage>
        <taxon>Eukaryota</taxon>
        <taxon>Fungi</taxon>
        <taxon>Fungi incertae sedis</taxon>
        <taxon>Zoopagomycota</taxon>
        <taxon>Kickxellomycotina</taxon>
        <taxon>Harpellomycetes</taxon>
        <taxon>Harpellales</taxon>
        <taxon>Legeriomycetaceae</taxon>
        <taxon>Smittium</taxon>
    </lineage>
</organism>
<dbReference type="InterPro" id="IPR028361">
    <property type="entry name" value="GPI_transamidase"/>
</dbReference>
<dbReference type="AlphaFoldDB" id="A0A1R1YRX3"/>
<evidence type="ECO:0000256" key="4">
    <source>
        <dbReference type="ARBA" id="ARBA00022729"/>
    </source>
</evidence>
<keyword evidence="4" id="KW-0732">Signal</keyword>
<dbReference type="EMBL" id="LSSM01000226">
    <property type="protein sequence ID" value="OMJ29643.1"/>
    <property type="molecule type" value="Genomic_DNA"/>
</dbReference>
<evidence type="ECO:0000256" key="6">
    <source>
        <dbReference type="SAM" id="Phobius"/>
    </source>
</evidence>
<gene>
    <name evidence="8" type="ORF">AYI69_g844</name>
</gene>
<dbReference type="Gene3D" id="3.40.50.1460">
    <property type="match status" value="1"/>
</dbReference>
<comment type="similarity">
    <text evidence="2">Belongs to the peptidase C13 family.</text>
</comment>
<keyword evidence="6" id="KW-0812">Transmembrane</keyword>
<comment type="pathway">
    <text evidence="1">Glycolipid biosynthesis; glycosylphosphatidylinositol-anchor biosynthesis.</text>
</comment>
<dbReference type="PANTHER" id="PTHR48067">
    <property type="entry name" value="GPI-ANCHOR TRANSAMIDASE"/>
    <property type="match status" value="1"/>
</dbReference>
<dbReference type="GO" id="GO:0006508">
    <property type="term" value="P:proteolysis"/>
    <property type="evidence" value="ECO:0007669"/>
    <property type="project" value="InterPro"/>
</dbReference>
<keyword evidence="3" id="KW-0337">GPI-anchor biosynthesis</keyword>
<dbReference type="FunFam" id="3.40.50.1460:FF:000021">
    <property type="entry name" value="GPI-anchor transamidase"/>
    <property type="match status" value="1"/>
</dbReference>
<name>A0A1R1YRX3_9FUNG</name>
<dbReference type="SMART" id="SM01370">
    <property type="entry name" value="TAFII55_N"/>
    <property type="match status" value="1"/>
</dbReference>
<dbReference type="UniPathway" id="UPA00196"/>
<evidence type="ECO:0000256" key="5">
    <source>
        <dbReference type="SAM" id="MobiDB-lite"/>
    </source>
</evidence>
<dbReference type="GO" id="GO:0003923">
    <property type="term" value="F:GPI-anchor transamidase activity"/>
    <property type="evidence" value="ECO:0007669"/>
    <property type="project" value="InterPro"/>
</dbReference>
<dbReference type="Pfam" id="PF01650">
    <property type="entry name" value="Peptidase_C13"/>
    <property type="match status" value="1"/>
</dbReference>
<dbReference type="Proteomes" id="UP000187429">
    <property type="component" value="Unassembled WGS sequence"/>
</dbReference>
<dbReference type="GO" id="GO:0006506">
    <property type="term" value="P:GPI anchor biosynthetic process"/>
    <property type="evidence" value="ECO:0007669"/>
    <property type="project" value="UniProtKB-UniPathway"/>
</dbReference>
<sequence length="761" mass="87092">MYRTVKRLGIPDSNIILMLADDMACNPRNKRPGAVFDSPDKLVDLYGDNVEVDYRGYEVTVENFIRLLTGRVSSDTPRSKRLLTDEKSNILIYMTGHGGDEFLKFQDFNEISSYDIADAFAQMWEKKRYNEILFMIDTCQANTMYQAFYSPNIVAVGSSNKGQNSYSYHHDNNLGISVIDRFTYYNLKYLENVKPGSSLTLKDLFDSYNPELISSNPGVRTDLFKRKLEDTLISDFFGAEQNIELTVNPIKLEKSISEKKEKEIEYTPLSAHQFVVQLNNILEKTKYLNETKSELVLESHLKKLSSHGAIIFGGILVFGFAAMSLFTLKERDTERTRSRRNRASNARSTESFSKSYKQDYSSQNSANDNSDFESAKDSRNAKKITTKVKIKKTKFASEGQDSQDKTDGRTRVKSENFIEFDENVSLSKYKNFNGSSLNEHASSQLKLESHFIVRVPEEICESVYEIVNKRDIGDKIDITFIDNRRAVFRFEDQLYKAKLVDLPTITESYRTTDKKQILKVADISQMLLVEEKISGFEDEKLKKLLEIRDIAYPHGLAPPLQNVTRRRFRPRISNAKVESIEEEVMRLLQQDENALSISYELFDLSVDAESNIAENETEADAVVRFDDSLEANEDNESVMDLDDFDADLAAELDRGLEELDGEEDANEGGLSSNKTYTLEGVVSNSGKNKDGKGFKEIYGQLFQCRQICVSILFVHEVPNCSTADSDRNIPIPRRKKKLIVAMDSNNELEHKKWEREEKWKS</sequence>
<evidence type="ECO:0000256" key="2">
    <source>
        <dbReference type="ARBA" id="ARBA00009941"/>
    </source>
</evidence>
<proteinExistence type="inferred from homology"/>